<sequence>MGTYNHYFQEPETRIPETVPEFDHEPEPPVVQTRSLTPSSEPAINSPAISAASDSETLIGSVQVQTPRTPKDNDQSFPTFPLTQKPNFIQSTLEVAVRLAKEYATHEHYLWLREEVPKQVSTDISKICPHNLESRVCPRVDTCPFLQICLKDGCPRSSECGFPHILTSCQSFVSDTDLICLESDCKKSHDPIRRVRANKKDSHAVESEKEKAFRLLYLSSRTEGPPGKDVTNASVELERPKPVTPSPPIKALESKSANTLLQPVMKVSLNSVVESKSREQAWKEGVKVLGPDSNRTPKDVLHRSPGSPTQPAAKPPTKPSANFQQQKDSKVSPPKNPRDAPKPGPINEGKQLVVNKNKKPAAARRRQKERAEARIMLEAKVDLGVSKMTGQNHPATSVRTQIPVRSSIQDEWKRSATPDISPSLPRTLPTNTEHSESPVQNVETPEPAEDYIRNLSPDDPLQEVRLYLQKRIDGEKEYADFVYKILGGVSVSLKPAEGKLKRKHLLPIIYEMLCERLKVVFSDFETRPVALIITPTWKNAVAISRLPFVLDQRGLPGIESSRPLFSDVAEVNIQSLVMRLPGRGDIIITTHGGLAHICDRKKNANSDSSIDWTTLRYVLFDLMTPTKEPLPDFYNAPLRQAATGLSFPSKLQISVFSKGVSPMMRKWIQQEVKGSFIKPPRRPNAKDSYTPGMPQQFFAAYWAWKDHPATSIKDAAGHFRCLCKHGANPVVRWGLDFSVLQ</sequence>
<reference evidence="2" key="1">
    <citation type="journal article" date="2020" name="Stud. Mycol.">
        <title>101 Dothideomycetes genomes: a test case for predicting lifestyles and emergence of pathogens.</title>
        <authorList>
            <person name="Haridas S."/>
            <person name="Albert R."/>
            <person name="Binder M."/>
            <person name="Bloem J."/>
            <person name="Labutti K."/>
            <person name="Salamov A."/>
            <person name="Andreopoulos B."/>
            <person name="Baker S."/>
            <person name="Barry K."/>
            <person name="Bills G."/>
            <person name="Bluhm B."/>
            <person name="Cannon C."/>
            <person name="Castanera R."/>
            <person name="Culley D."/>
            <person name="Daum C."/>
            <person name="Ezra D."/>
            <person name="Gonzalez J."/>
            <person name="Henrissat B."/>
            <person name="Kuo A."/>
            <person name="Liang C."/>
            <person name="Lipzen A."/>
            <person name="Lutzoni F."/>
            <person name="Magnuson J."/>
            <person name="Mondo S."/>
            <person name="Nolan M."/>
            <person name="Ohm R."/>
            <person name="Pangilinan J."/>
            <person name="Park H.-J."/>
            <person name="Ramirez L."/>
            <person name="Alfaro M."/>
            <person name="Sun H."/>
            <person name="Tritt A."/>
            <person name="Yoshinaga Y."/>
            <person name="Zwiers L.-H."/>
            <person name="Turgeon B."/>
            <person name="Goodwin S."/>
            <person name="Spatafora J."/>
            <person name="Crous P."/>
            <person name="Grigoriev I."/>
        </authorList>
    </citation>
    <scope>NUCLEOTIDE SEQUENCE</scope>
    <source>
        <strain evidence="2">CBS 113979</strain>
    </source>
</reference>
<keyword evidence="3" id="KW-1185">Reference proteome</keyword>
<feature type="compositionally biased region" description="Basic and acidic residues" evidence="1">
    <location>
        <begin position="9"/>
        <end position="27"/>
    </location>
</feature>
<feature type="region of interest" description="Disordered" evidence="1">
    <location>
        <begin position="1"/>
        <end position="43"/>
    </location>
</feature>
<gene>
    <name evidence="2" type="ORF">K402DRAFT_453430</name>
</gene>
<feature type="region of interest" description="Disordered" evidence="1">
    <location>
        <begin position="217"/>
        <end position="251"/>
    </location>
</feature>
<name>A0A6G1H3H7_9PEZI</name>
<evidence type="ECO:0000313" key="2">
    <source>
        <dbReference type="EMBL" id="KAF1987776.1"/>
    </source>
</evidence>
<organism evidence="2 3">
    <name type="scientific">Aulographum hederae CBS 113979</name>
    <dbReference type="NCBI Taxonomy" id="1176131"/>
    <lineage>
        <taxon>Eukaryota</taxon>
        <taxon>Fungi</taxon>
        <taxon>Dikarya</taxon>
        <taxon>Ascomycota</taxon>
        <taxon>Pezizomycotina</taxon>
        <taxon>Dothideomycetes</taxon>
        <taxon>Pleosporomycetidae</taxon>
        <taxon>Aulographales</taxon>
        <taxon>Aulographaceae</taxon>
    </lineage>
</organism>
<feature type="compositionally biased region" description="Polar residues" evidence="1">
    <location>
        <begin position="428"/>
        <end position="443"/>
    </location>
</feature>
<feature type="compositionally biased region" description="Basic and acidic residues" evidence="1">
    <location>
        <begin position="275"/>
        <end position="286"/>
    </location>
</feature>
<feature type="region of interest" description="Disordered" evidence="1">
    <location>
        <begin position="410"/>
        <end position="447"/>
    </location>
</feature>
<accession>A0A6G1H3H7</accession>
<evidence type="ECO:0000313" key="3">
    <source>
        <dbReference type="Proteomes" id="UP000800041"/>
    </source>
</evidence>
<dbReference type="EMBL" id="ML977151">
    <property type="protein sequence ID" value="KAF1987776.1"/>
    <property type="molecule type" value="Genomic_DNA"/>
</dbReference>
<dbReference type="AlphaFoldDB" id="A0A6G1H3H7"/>
<feature type="region of interest" description="Disordered" evidence="1">
    <location>
        <begin position="274"/>
        <end position="370"/>
    </location>
</feature>
<protein>
    <submittedName>
        <fullName evidence="2">Uncharacterized protein</fullName>
    </submittedName>
</protein>
<evidence type="ECO:0000256" key="1">
    <source>
        <dbReference type="SAM" id="MobiDB-lite"/>
    </source>
</evidence>
<feature type="compositionally biased region" description="Basic residues" evidence="1">
    <location>
        <begin position="356"/>
        <end position="368"/>
    </location>
</feature>
<proteinExistence type="predicted"/>
<dbReference type="Proteomes" id="UP000800041">
    <property type="component" value="Unassembled WGS sequence"/>
</dbReference>